<dbReference type="Gene3D" id="3.50.40.10">
    <property type="entry name" value="Phenylalanyl-trna Synthetase, Chain B, domain 3"/>
    <property type="match status" value="1"/>
</dbReference>
<dbReference type="InterPro" id="IPR041616">
    <property type="entry name" value="PheRS_beta_core"/>
</dbReference>
<evidence type="ECO:0000256" key="15">
    <source>
        <dbReference type="HAMAP-Rule" id="MF_00283"/>
    </source>
</evidence>
<dbReference type="HAMAP" id="MF_00283">
    <property type="entry name" value="Phe_tRNA_synth_beta1"/>
    <property type="match status" value="1"/>
</dbReference>
<feature type="domain" description="FDX-ACB" evidence="18">
    <location>
        <begin position="708"/>
        <end position="801"/>
    </location>
</feature>
<feature type="binding site" evidence="15">
    <location>
        <position position="463"/>
    </location>
    <ligand>
        <name>Mg(2+)</name>
        <dbReference type="ChEBI" id="CHEBI:18420"/>
        <note>shared with alpha subunit</note>
    </ligand>
</feature>
<dbReference type="InterPro" id="IPR045864">
    <property type="entry name" value="aa-tRNA-synth_II/BPL/LPL"/>
</dbReference>
<dbReference type="NCBIfam" id="TIGR00472">
    <property type="entry name" value="pheT_bact"/>
    <property type="match status" value="1"/>
</dbReference>
<dbReference type="InterPro" id="IPR036690">
    <property type="entry name" value="Fdx_antiC-bd_sf"/>
</dbReference>
<comment type="cofactor">
    <cofactor evidence="15">
        <name>Mg(2+)</name>
        <dbReference type="ChEBI" id="CHEBI:18420"/>
    </cofactor>
    <text evidence="15">Binds 2 magnesium ions per tetramer.</text>
</comment>
<keyword evidence="11 16" id="KW-0694">RNA-binding</keyword>
<feature type="domain" description="B5" evidence="19">
    <location>
        <begin position="400"/>
        <end position="475"/>
    </location>
</feature>
<keyword evidence="7 15" id="KW-0479">Metal-binding</keyword>
<dbReference type="InterPro" id="IPR009061">
    <property type="entry name" value="DNA-bd_dom_put_sf"/>
</dbReference>
<evidence type="ECO:0000256" key="4">
    <source>
        <dbReference type="ARBA" id="ARBA00022490"/>
    </source>
</evidence>
<dbReference type="PROSITE" id="PS51447">
    <property type="entry name" value="FDX_ACB"/>
    <property type="match status" value="1"/>
</dbReference>
<evidence type="ECO:0000259" key="18">
    <source>
        <dbReference type="PROSITE" id="PS51447"/>
    </source>
</evidence>
<evidence type="ECO:0000256" key="10">
    <source>
        <dbReference type="ARBA" id="ARBA00022842"/>
    </source>
</evidence>
<evidence type="ECO:0000256" key="9">
    <source>
        <dbReference type="ARBA" id="ARBA00022840"/>
    </source>
</evidence>
<dbReference type="Pfam" id="PF03484">
    <property type="entry name" value="B5"/>
    <property type="match status" value="1"/>
</dbReference>
<keyword evidence="9 15" id="KW-0067">ATP-binding</keyword>
<dbReference type="Pfam" id="PF17759">
    <property type="entry name" value="tRNA_synthFbeta"/>
    <property type="match status" value="1"/>
</dbReference>
<evidence type="ECO:0000256" key="12">
    <source>
        <dbReference type="ARBA" id="ARBA00022917"/>
    </source>
</evidence>
<comment type="caution">
    <text evidence="20">The sequence shown here is derived from an EMBL/GenBank/DDBJ whole genome shotgun (WGS) entry which is preliminary data.</text>
</comment>
<proteinExistence type="inferred from homology"/>
<dbReference type="InterPro" id="IPR045060">
    <property type="entry name" value="Phe-tRNA-ligase_IIc_bsu"/>
</dbReference>
<evidence type="ECO:0000313" key="21">
    <source>
        <dbReference type="Proteomes" id="UP001315278"/>
    </source>
</evidence>
<comment type="similarity">
    <text evidence="2 15">Belongs to the phenylalanyl-tRNA synthetase beta subunit family. Type 1 subfamily.</text>
</comment>
<evidence type="ECO:0000256" key="7">
    <source>
        <dbReference type="ARBA" id="ARBA00022723"/>
    </source>
</evidence>
<dbReference type="InterPro" id="IPR002547">
    <property type="entry name" value="tRNA-bd_dom"/>
</dbReference>
<dbReference type="InterPro" id="IPR033714">
    <property type="entry name" value="tRNA_bind_bactPheRS"/>
</dbReference>
<evidence type="ECO:0000256" key="8">
    <source>
        <dbReference type="ARBA" id="ARBA00022741"/>
    </source>
</evidence>
<evidence type="ECO:0000256" key="14">
    <source>
        <dbReference type="ARBA" id="ARBA00049255"/>
    </source>
</evidence>
<keyword evidence="10 15" id="KW-0460">Magnesium</keyword>
<dbReference type="NCBIfam" id="NF045760">
    <property type="entry name" value="YtpR"/>
    <property type="match status" value="1"/>
</dbReference>
<dbReference type="Gene3D" id="3.30.930.10">
    <property type="entry name" value="Bira Bifunctional Protein, Domain 2"/>
    <property type="match status" value="1"/>
</dbReference>
<dbReference type="SMART" id="SM00873">
    <property type="entry name" value="B3_4"/>
    <property type="match status" value="1"/>
</dbReference>
<dbReference type="InterPro" id="IPR012340">
    <property type="entry name" value="NA-bd_OB-fold"/>
</dbReference>
<evidence type="ECO:0000313" key="20">
    <source>
        <dbReference type="EMBL" id="MBR0794187.1"/>
    </source>
</evidence>
<dbReference type="PANTHER" id="PTHR10947">
    <property type="entry name" value="PHENYLALANYL-TRNA SYNTHETASE BETA CHAIN AND LEUCINE-RICH REPEAT-CONTAINING PROTEIN 47"/>
    <property type="match status" value="1"/>
</dbReference>
<keyword evidence="4 15" id="KW-0963">Cytoplasm</keyword>
<dbReference type="SUPFAM" id="SSF56037">
    <property type="entry name" value="PheT/TilS domain"/>
    <property type="match status" value="1"/>
</dbReference>
<dbReference type="SMART" id="SM00896">
    <property type="entry name" value="FDX-ACB"/>
    <property type="match status" value="1"/>
</dbReference>
<dbReference type="InterPro" id="IPR020825">
    <property type="entry name" value="Phe-tRNA_synthase-like_B3/B4"/>
</dbReference>
<keyword evidence="8 15" id="KW-0547">Nucleotide-binding</keyword>
<comment type="catalytic activity">
    <reaction evidence="14 15">
        <text>tRNA(Phe) + L-phenylalanine + ATP = L-phenylalanyl-tRNA(Phe) + AMP + diphosphate + H(+)</text>
        <dbReference type="Rhea" id="RHEA:19413"/>
        <dbReference type="Rhea" id="RHEA-COMP:9668"/>
        <dbReference type="Rhea" id="RHEA-COMP:9699"/>
        <dbReference type="ChEBI" id="CHEBI:15378"/>
        <dbReference type="ChEBI" id="CHEBI:30616"/>
        <dbReference type="ChEBI" id="CHEBI:33019"/>
        <dbReference type="ChEBI" id="CHEBI:58095"/>
        <dbReference type="ChEBI" id="CHEBI:78442"/>
        <dbReference type="ChEBI" id="CHEBI:78531"/>
        <dbReference type="ChEBI" id="CHEBI:456215"/>
        <dbReference type="EC" id="6.1.1.20"/>
    </reaction>
</comment>
<feature type="binding site" evidence="15">
    <location>
        <position position="453"/>
    </location>
    <ligand>
        <name>Mg(2+)</name>
        <dbReference type="ChEBI" id="CHEBI:18420"/>
        <note>shared with alpha subunit</note>
    </ligand>
</feature>
<evidence type="ECO:0000256" key="11">
    <source>
        <dbReference type="ARBA" id="ARBA00022884"/>
    </source>
</evidence>
<feature type="domain" description="TRNA-binding" evidence="17">
    <location>
        <begin position="39"/>
        <end position="150"/>
    </location>
</feature>
<dbReference type="InterPro" id="IPR004532">
    <property type="entry name" value="Phe-tRNA-ligase_IIc_bsu_bact"/>
</dbReference>
<evidence type="ECO:0000256" key="2">
    <source>
        <dbReference type="ARBA" id="ARBA00008653"/>
    </source>
</evidence>
<evidence type="ECO:0000256" key="1">
    <source>
        <dbReference type="ARBA" id="ARBA00004496"/>
    </source>
</evidence>
<dbReference type="Pfam" id="PF03147">
    <property type="entry name" value="FDX-ACB"/>
    <property type="match status" value="1"/>
</dbReference>
<dbReference type="Pfam" id="PF01588">
    <property type="entry name" value="tRNA_bind"/>
    <property type="match status" value="1"/>
</dbReference>
<dbReference type="Proteomes" id="UP001315278">
    <property type="component" value="Unassembled WGS sequence"/>
</dbReference>
<gene>
    <name evidence="15" type="primary">pheT</name>
    <name evidence="20" type="ORF">JQ615_02170</name>
</gene>
<dbReference type="RefSeq" id="WP_212491666.1">
    <property type="nucleotide sequence ID" value="NZ_JAFCJH010000001.1"/>
</dbReference>
<dbReference type="CDD" id="cd00769">
    <property type="entry name" value="PheRS_beta_core"/>
    <property type="match status" value="1"/>
</dbReference>
<dbReference type="SUPFAM" id="SSF55681">
    <property type="entry name" value="Class II aaRS and biotin synthetases"/>
    <property type="match status" value="1"/>
</dbReference>
<comment type="subcellular location">
    <subcellularLocation>
        <location evidence="1 15">Cytoplasm</location>
    </subcellularLocation>
</comment>
<feature type="binding site" evidence="15">
    <location>
        <position position="462"/>
    </location>
    <ligand>
        <name>Mg(2+)</name>
        <dbReference type="ChEBI" id="CHEBI:18420"/>
        <note>shared with alpha subunit</note>
    </ligand>
</feature>
<keyword evidence="13 15" id="KW-0030">Aminoacyl-tRNA synthetase</keyword>
<evidence type="ECO:0000256" key="5">
    <source>
        <dbReference type="ARBA" id="ARBA00022555"/>
    </source>
</evidence>
<evidence type="ECO:0000259" key="17">
    <source>
        <dbReference type="PROSITE" id="PS50886"/>
    </source>
</evidence>
<evidence type="ECO:0000256" key="3">
    <source>
        <dbReference type="ARBA" id="ARBA00011209"/>
    </source>
</evidence>
<dbReference type="SUPFAM" id="SSF50249">
    <property type="entry name" value="Nucleic acid-binding proteins"/>
    <property type="match status" value="1"/>
</dbReference>
<keyword evidence="5 16" id="KW-0820">tRNA-binding</keyword>
<keyword evidence="21" id="KW-1185">Reference proteome</keyword>
<accession>A0ABS5FBU0</accession>
<dbReference type="EC" id="6.1.1.20" evidence="15"/>
<dbReference type="Gene3D" id="3.30.70.380">
    <property type="entry name" value="Ferrodoxin-fold anticodon-binding domain"/>
    <property type="match status" value="1"/>
</dbReference>
<reference evidence="21" key="1">
    <citation type="journal article" date="2021" name="ISME J.">
        <title>Evolutionary origin and ecological implication of a unique nif island in free-living Bradyrhizobium lineages.</title>
        <authorList>
            <person name="Tao J."/>
        </authorList>
    </citation>
    <scope>NUCLEOTIDE SEQUENCE [LARGE SCALE GENOMIC DNA]</scope>
    <source>
        <strain evidence="21">SZCCT0434</strain>
    </source>
</reference>
<sequence>MKFTLSWLKEHLETDESLDKLADRLTMIGLEVESIEDKAKQLAPFTIARVISAEQHPNADRLRVCMVDTGDGGAPVQVVCGAPNARTGLISVFSPPGTYIPGKDITLGVGTIRGVESRGMLCSAAELQISEDHDGIMELPADAPIGKGYAEWAALGDPVIEINLTPNRQDCTGVHGIARDLSAADMGKFRDPAIKPIKGEFPCPVQVTVEDATLCPGFALRLVRGVKNGPSPEWLQKRLTSIGLRPINALVDITNFMTYDRARPLHVFDARKVTGNLTVRRAKDGESLLALDGRTYTLDGSVCVIADEHGVESLAGIMGGEASGCDENTTDVLIESALWNEINIAQSGRKLGINSDARYRFERGVDPAFMVPGLELATRMVLDLCGGVPSENVVVGKRFGEDRVIDFPLAEVKRLAGIEVPLVEARLILTRLGFMLAGNGPVVKIAIPSWRTDVEGKADIVEEIVRIVGVDKVPMTPFERGEEPRKPVLTPMQQRTRRTKRALAARGMVEAVTYSFITRSAAELFGGGQAELVLANPIAADLSDMRPSLLPGLVAAAQANINRGYPDVALFEVGQVFRGDRPQDQLVSAAGVRHGHASSKGAGRHWTGSASADAFDAKADAFAVLAAAGAPMQALQIVSGGPAWLHPGRSGTIQIGPQNVLGSFGELHPRALEKLGADGPMIAFEVILERIPEGKQRATRARPLIDLSAFQPVSRDFAFIVDRGVKAGDIVRAAQSVDRKLIAAVTVFDLYEGKGIDPGKKSIAIAVTIQPREKTMTDQEIDAIADKIVAEVTKKTGGTLRG</sequence>
<dbReference type="Gene3D" id="2.40.50.140">
    <property type="entry name" value="Nucleic acid-binding proteins"/>
    <property type="match status" value="1"/>
</dbReference>
<evidence type="ECO:0000256" key="16">
    <source>
        <dbReference type="PROSITE-ProRule" id="PRU00209"/>
    </source>
</evidence>
<dbReference type="PROSITE" id="PS51483">
    <property type="entry name" value="B5"/>
    <property type="match status" value="1"/>
</dbReference>
<organism evidence="20 21">
    <name type="scientific">Bradyrhizobium jicamae</name>
    <dbReference type="NCBI Taxonomy" id="280332"/>
    <lineage>
        <taxon>Bacteria</taxon>
        <taxon>Pseudomonadati</taxon>
        <taxon>Pseudomonadota</taxon>
        <taxon>Alphaproteobacteria</taxon>
        <taxon>Hyphomicrobiales</taxon>
        <taxon>Nitrobacteraceae</taxon>
        <taxon>Bradyrhizobium</taxon>
    </lineage>
</organism>
<dbReference type="Gene3D" id="3.30.56.10">
    <property type="match status" value="2"/>
</dbReference>
<dbReference type="CDD" id="cd02796">
    <property type="entry name" value="tRNA_bind_bactPheRS"/>
    <property type="match status" value="1"/>
</dbReference>
<evidence type="ECO:0000256" key="13">
    <source>
        <dbReference type="ARBA" id="ARBA00023146"/>
    </source>
</evidence>
<protein>
    <recommendedName>
        <fullName evidence="15">Phenylalanine--tRNA ligase beta subunit</fullName>
        <ecNumber evidence="15">6.1.1.20</ecNumber>
    </recommendedName>
    <alternativeName>
        <fullName evidence="15">Phenylalanyl-tRNA synthetase beta subunit</fullName>
        <shortName evidence="15">PheRS</shortName>
    </alternativeName>
</protein>
<keyword evidence="6 15" id="KW-0436">Ligase</keyword>
<dbReference type="InterPro" id="IPR005147">
    <property type="entry name" value="tRNA_synthase_B5-dom"/>
</dbReference>
<dbReference type="InterPro" id="IPR005121">
    <property type="entry name" value="Fdx_antiC-bd"/>
</dbReference>
<dbReference type="EMBL" id="JAFCJH010000001">
    <property type="protein sequence ID" value="MBR0794187.1"/>
    <property type="molecule type" value="Genomic_DNA"/>
</dbReference>
<dbReference type="SUPFAM" id="SSF54991">
    <property type="entry name" value="Anticodon-binding domain of PheRS"/>
    <property type="match status" value="1"/>
</dbReference>
<comment type="subunit">
    <text evidence="3 15">Tetramer of two alpha and two beta subunits.</text>
</comment>
<feature type="binding site" evidence="15">
    <location>
        <position position="459"/>
    </location>
    <ligand>
        <name>Mg(2+)</name>
        <dbReference type="ChEBI" id="CHEBI:18420"/>
        <note>shared with alpha subunit</note>
    </ligand>
</feature>
<dbReference type="Pfam" id="PF03483">
    <property type="entry name" value="B3_4"/>
    <property type="match status" value="1"/>
</dbReference>
<keyword evidence="12 15" id="KW-0648">Protein biosynthesis</keyword>
<dbReference type="PROSITE" id="PS50886">
    <property type="entry name" value="TRBD"/>
    <property type="match status" value="1"/>
</dbReference>
<dbReference type="SMART" id="SM00874">
    <property type="entry name" value="B5"/>
    <property type="match status" value="1"/>
</dbReference>
<dbReference type="InterPro" id="IPR005146">
    <property type="entry name" value="B3/B4_tRNA-bd"/>
</dbReference>
<dbReference type="PANTHER" id="PTHR10947:SF0">
    <property type="entry name" value="PHENYLALANINE--TRNA LIGASE BETA SUBUNIT"/>
    <property type="match status" value="1"/>
</dbReference>
<dbReference type="SUPFAM" id="SSF46955">
    <property type="entry name" value="Putative DNA-binding domain"/>
    <property type="match status" value="1"/>
</dbReference>
<evidence type="ECO:0000256" key="6">
    <source>
        <dbReference type="ARBA" id="ARBA00022598"/>
    </source>
</evidence>
<dbReference type="GO" id="GO:0004826">
    <property type="term" value="F:phenylalanine-tRNA ligase activity"/>
    <property type="evidence" value="ECO:0007669"/>
    <property type="project" value="UniProtKB-EC"/>
</dbReference>
<evidence type="ECO:0000259" key="19">
    <source>
        <dbReference type="PROSITE" id="PS51483"/>
    </source>
</evidence>
<name>A0ABS5FBU0_9BRAD</name>